<feature type="region of interest" description="Disordered" evidence="1">
    <location>
        <begin position="1"/>
        <end position="20"/>
    </location>
</feature>
<feature type="compositionally biased region" description="Basic residues" evidence="1">
    <location>
        <begin position="1"/>
        <end position="12"/>
    </location>
</feature>
<feature type="transmembrane region" description="Helical" evidence="2">
    <location>
        <begin position="55"/>
        <end position="76"/>
    </location>
</feature>
<protein>
    <submittedName>
        <fullName evidence="3">Uncharacterized protein</fullName>
    </submittedName>
</protein>
<dbReference type="EMBL" id="CP144748">
    <property type="protein sequence ID" value="WVZ69382.1"/>
    <property type="molecule type" value="Genomic_DNA"/>
</dbReference>
<name>A0AAQ3TC83_PASNO</name>
<gene>
    <name evidence="3" type="ORF">U9M48_018177</name>
</gene>
<evidence type="ECO:0000256" key="1">
    <source>
        <dbReference type="SAM" id="MobiDB-lite"/>
    </source>
</evidence>
<keyword evidence="4" id="KW-1185">Reference proteome</keyword>
<accession>A0AAQ3TC83</accession>
<keyword evidence="2" id="KW-0812">Transmembrane</keyword>
<evidence type="ECO:0000256" key="2">
    <source>
        <dbReference type="SAM" id="Phobius"/>
    </source>
</evidence>
<dbReference type="AlphaFoldDB" id="A0AAQ3TC83"/>
<evidence type="ECO:0000313" key="4">
    <source>
        <dbReference type="Proteomes" id="UP001341281"/>
    </source>
</evidence>
<keyword evidence="2" id="KW-0472">Membrane</keyword>
<proteinExistence type="predicted"/>
<evidence type="ECO:0000313" key="3">
    <source>
        <dbReference type="EMBL" id="WVZ69382.1"/>
    </source>
</evidence>
<organism evidence="3 4">
    <name type="scientific">Paspalum notatum var. saurae</name>
    <dbReference type="NCBI Taxonomy" id="547442"/>
    <lineage>
        <taxon>Eukaryota</taxon>
        <taxon>Viridiplantae</taxon>
        <taxon>Streptophyta</taxon>
        <taxon>Embryophyta</taxon>
        <taxon>Tracheophyta</taxon>
        <taxon>Spermatophyta</taxon>
        <taxon>Magnoliopsida</taxon>
        <taxon>Liliopsida</taxon>
        <taxon>Poales</taxon>
        <taxon>Poaceae</taxon>
        <taxon>PACMAD clade</taxon>
        <taxon>Panicoideae</taxon>
        <taxon>Andropogonodae</taxon>
        <taxon>Paspaleae</taxon>
        <taxon>Paspalinae</taxon>
        <taxon>Paspalum</taxon>
    </lineage>
</organism>
<sequence>MPKQWHNVHTRAPRSPPFSRAPSRYLLAELKSYARDEPTRMLCCRQPQDGQAVRGLVTAIFVLEWAALTLAFLLRLDDEDELHAMNWQSSHVLRMTPSAATSPMKIS</sequence>
<dbReference type="Proteomes" id="UP001341281">
    <property type="component" value="Chromosome 04"/>
</dbReference>
<reference evidence="3 4" key="1">
    <citation type="submission" date="2024-02" db="EMBL/GenBank/DDBJ databases">
        <title>High-quality chromosome-scale genome assembly of Pensacola bahiagrass (Paspalum notatum Flugge var. saurae).</title>
        <authorList>
            <person name="Vega J.M."/>
            <person name="Podio M."/>
            <person name="Orjuela J."/>
            <person name="Siena L.A."/>
            <person name="Pessino S.C."/>
            <person name="Combes M.C."/>
            <person name="Mariac C."/>
            <person name="Albertini E."/>
            <person name="Pupilli F."/>
            <person name="Ortiz J.P.A."/>
            <person name="Leblanc O."/>
        </authorList>
    </citation>
    <scope>NUCLEOTIDE SEQUENCE [LARGE SCALE GENOMIC DNA]</scope>
    <source>
        <strain evidence="3">R1</strain>
        <tissue evidence="3">Leaf</tissue>
    </source>
</reference>
<keyword evidence="2" id="KW-1133">Transmembrane helix</keyword>